<dbReference type="STRING" id="58919.A0A316ZHZ1"/>
<dbReference type="InterPro" id="IPR016181">
    <property type="entry name" value="Acyl_CoA_acyltransferase"/>
</dbReference>
<dbReference type="UniPathway" id="UPA00113">
    <property type="reaction ID" value="UER00529"/>
</dbReference>
<dbReference type="Pfam" id="PF13444">
    <property type="entry name" value="Acetyltransf_5"/>
    <property type="match status" value="1"/>
</dbReference>
<gene>
    <name evidence="2" type="ORF">FA09DRAFT_327599</name>
</gene>
<keyword evidence="2" id="KW-0808">Transferase</keyword>
<dbReference type="EMBL" id="KZ819284">
    <property type="protein sequence ID" value="PWO00887.1"/>
    <property type="molecule type" value="Genomic_DNA"/>
</dbReference>
<protein>
    <submittedName>
        <fullName evidence="2">Acyl-CoA N-acyltransferase</fullName>
    </submittedName>
</protein>
<evidence type="ECO:0000313" key="2">
    <source>
        <dbReference type="EMBL" id="PWO00887.1"/>
    </source>
</evidence>
<feature type="domain" description="N-acetyltransferase" evidence="1">
    <location>
        <begin position="6"/>
        <end position="193"/>
    </location>
</feature>
<name>A0A316ZHZ1_9BASI</name>
<dbReference type="GO" id="GO:0016747">
    <property type="term" value="F:acyltransferase activity, transferring groups other than amino-acyl groups"/>
    <property type="evidence" value="ECO:0007669"/>
    <property type="project" value="InterPro"/>
</dbReference>
<dbReference type="Proteomes" id="UP000245946">
    <property type="component" value="Unassembled WGS sequence"/>
</dbReference>
<dbReference type="SUPFAM" id="SSF55729">
    <property type="entry name" value="Acyl-CoA N-acyltransferases (Nat)"/>
    <property type="match status" value="1"/>
</dbReference>
<keyword evidence="2" id="KW-0012">Acyltransferase</keyword>
<dbReference type="GeneID" id="37269000"/>
<evidence type="ECO:0000259" key="1">
    <source>
        <dbReference type="PROSITE" id="PS51186"/>
    </source>
</evidence>
<keyword evidence="3" id="KW-1185">Reference proteome</keyword>
<evidence type="ECO:0000313" key="3">
    <source>
        <dbReference type="Proteomes" id="UP000245946"/>
    </source>
</evidence>
<dbReference type="PROSITE" id="PS51186">
    <property type="entry name" value="GNAT"/>
    <property type="match status" value="1"/>
</dbReference>
<proteinExistence type="predicted"/>
<organism evidence="2 3">
    <name type="scientific">Tilletiopsis washingtonensis</name>
    <dbReference type="NCBI Taxonomy" id="58919"/>
    <lineage>
        <taxon>Eukaryota</taxon>
        <taxon>Fungi</taxon>
        <taxon>Dikarya</taxon>
        <taxon>Basidiomycota</taxon>
        <taxon>Ustilaginomycotina</taxon>
        <taxon>Exobasidiomycetes</taxon>
        <taxon>Entylomatales</taxon>
        <taxon>Entylomatales incertae sedis</taxon>
        <taxon>Tilletiopsis</taxon>
    </lineage>
</organism>
<dbReference type="AlphaFoldDB" id="A0A316ZHZ1"/>
<dbReference type="CDD" id="cd04301">
    <property type="entry name" value="NAT_SF"/>
    <property type="match status" value="1"/>
</dbReference>
<dbReference type="OrthoDB" id="329272at2759"/>
<accession>A0A316ZHZ1</accession>
<sequence length="194" mass="21374">MSKADYAARLCTTRTDYEAALELRMQVFHHEQGYEAEIEIDEKDPISAHFILCHKDDPATAVGVIRLVPYPYPDVAEAAECFPDGAISTATELAAAFRLAARTHPEKGGAKIGRVAVRKEARGKQLGSLLLAEAERWIQEALVADVVPLKAATLCLSSQVIAKGFYDSAGYSPVGEEYLEEGQPHLWYQKRIEL</sequence>
<dbReference type="InterPro" id="IPR000182">
    <property type="entry name" value="GNAT_dom"/>
</dbReference>
<reference evidence="2 3" key="1">
    <citation type="journal article" date="2018" name="Mol. Biol. Evol.">
        <title>Broad Genomic Sampling Reveals a Smut Pathogenic Ancestry of the Fungal Clade Ustilaginomycotina.</title>
        <authorList>
            <person name="Kijpornyongpan T."/>
            <person name="Mondo S.J."/>
            <person name="Barry K."/>
            <person name="Sandor L."/>
            <person name="Lee J."/>
            <person name="Lipzen A."/>
            <person name="Pangilinan J."/>
            <person name="LaButti K."/>
            <person name="Hainaut M."/>
            <person name="Henrissat B."/>
            <person name="Grigoriev I.V."/>
            <person name="Spatafora J.W."/>
            <person name="Aime M.C."/>
        </authorList>
    </citation>
    <scope>NUCLEOTIDE SEQUENCE [LARGE SCALE GENOMIC DNA]</scope>
    <source>
        <strain evidence="2 3">MCA 4186</strain>
    </source>
</reference>
<dbReference type="GO" id="GO:0006048">
    <property type="term" value="P:UDP-N-acetylglucosamine biosynthetic process"/>
    <property type="evidence" value="ECO:0007669"/>
    <property type="project" value="UniProtKB-UniPathway"/>
</dbReference>
<dbReference type="Gene3D" id="3.40.630.30">
    <property type="match status" value="1"/>
</dbReference>
<dbReference type="RefSeq" id="XP_025601165.1">
    <property type="nucleotide sequence ID" value="XM_025741456.1"/>
</dbReference>